<evidence type="ECO:0000313" key="3">
    <source>
        <dbReference type="EMBL" id="CAI9297939.1"/>
    </source>
</evidence>
<keyword evidence="4" id="KW-1185">Reference proteome</keyword>
<evidence type="ECO:0000313" key="4">
    <source>
        <dbReference type="Proteomes" id="UP001177003"/>
    </source>
</evidence>
<dbReference type="Pfam" id="PF14309">
    <property type="entry name" value="DUF4378"/>
    <property type="match status" value="1"/>
</dbReference>
<gene>
    <name evidence="3" type="ORF">LSALG_LOCUS36720</name>
</gene>
<sequence>MLLVPSKTKDPKFIEDGDDFNNMHPGCISGVFPVINYQNWHSNVKKILPHRKQAKQQKTNGQILHDQDSFERSQLSSGKRSLIQTADQSKQKRNSHTRSIKDRLKSLVSEDSLKNDHKKRGRVLQRTYSIHHLETDEWVHHTNIEEFSEKNPDKNDTNKGIKDYVDISENSRILLDGLQVSHTKAKLTKSEESGDIKSNSSSQEKSHQLEFQISKEEGRYWSNQVSLRMALSKHESFEEEVIKLSHDLHRFELVDETLLKLYERSFSYYPKVLSFSCHLSPGPSGKLVLEEVWKSVSRLLKLNPTKDQSLEYIVSWDLNVGDDWMNLQMESECVALELEDMIFNQVLGEVFCF</sequence>
<reference evidence="3" key="1">
    <citation type="submission" date="2023-04" db="EMBL/GenBank/DDBJ databases">
        <authorList>
            <person name="Vijverberg K."/>
            <person name="Xiong W."/>
            <person name="Schranz E."/>
        </authorList>
    </citation>
    <scope>NUCLEOTIDE SEQUENCE</scope>
</reference>
<organism evidence="3 4">
    <name type="scientific">Lactuca saligna</name>
    <name type="common">Willowleaf lettuce</name>
    <dbReference type="NCBI Taxonomy" id="75948"/>
    <lineage>
        <taxon>Eukaryota</taxon>
        <taxon>Viridiplantae</taxon>
        <taxon>Streptophyta</taxon>
        <taxon>Embryophyta</taxon>
        <taxon>Tracheophyta</taxon>
        <taxon>Spermatophyta</taxon>
        <taxon>Magnoliopsida</taxon>
        <taxon>eudicotyledons</taxon>
        <taxon>Gunneridae</taxon>
        <taxon>Pentapetalae</taxon>
        <taxon>asterids</taxon>
        <taxon>campanulids</taxon>
        <taxon>Asterales</taxon>
        <taxon>Asteraceae</taxon>
        <taxon>Cichorioideae</taxon>
        <taxon>Cichorieae</taxon>
        <taxon>Lactucinae</taxon>
        <taxon>Lactuca</taxon>
    </lineage>
</organism>
<evidence type="ECO:0000259" key="2">
    <source>
        <dbReference type="Pfam" id="PF14309"/>
    </source>
</evidence>
<dbReference type="PANTHER" id="PTHR47071:SF2">
    <property type="entry name" value="PROTEIN TRM32"/>
    <property type="match status" value="1"/>
</dbReference>
<dbReference type="EMBL" id="OX465084">
    <property type="protein sequence ID" value="CAI9297939.1"/>
    <property type="molecule type" value="Genomic_DNA"/>
</dbReference>
<dbReference type="Proteomes" id="UP001177003">
    <property type="component" value="Chromosome 8"/>
</dbReference>
<evidence type="ECO:0000256" key="1">
    <source>
        <dbReference type="SAM" id="MobiDB-lite"/>
    </source>
</evidence>
<dbReference type="PANTHER" id="PTHR47071">
    <property type="entry name" value="PROTEIN TRM32"/>
    <property type="match status" value="1"/>
</dbReference>
<feature type="domain" description="DUF4378" evidence="2">
    <location>
        <begin position="249"/>
        <end position="349"/>
    </location>
</feature>
<proteinExistence type="predicted"/>
<dbReference type="InterPro" id="IPR044257">
    <property type="entry name" value="TRM32-like"/>
</dbReference>
<feature type="region of interest" description="Disordered" evidence="1">
    <location>
        <begin position="52"/>
        <end position="106"/>
    </location>
</feature>
<dbReference type="AlphaFoldDB" id="A0AA36EJ46"/>
<feature type="region of interest" description="Disordered" evidence="1">
    <location>
        <begin position="186"/>
        <end position="209"/>
    </location>
</feature>
<feature type="compositionally biased region" description="Polar residues" evidence="1">
    <location>
        <begin position="72"/>
        <end position="88"/>
    </location>
</feature>
<name>A0AA36EJ46_LACSI</name>
<protein>
    <recommendedName>
        <fullName evidence="2">DUF4378 domain-containing protein</fullName>
    </recommendedName>
</protein>
<accession>A0AA36EJ46</accession>
<dbReference type="InterPro" id="IPR025486">
    <property type="entry name" value="DUF4378"/>
</dbReference>